<evidence type="ECO:0000256" key="3">
    <source>
        <dbReference type="SAM" id="MobiDB-lite"/>
    </source>
</evidence>
<gene>
    <name evidence="5" type="ORF">Agub_g15893</name>
</gene>
<feature type="non-terminal residue" evidence="5">
    <location>
        <position position="1"/>
    </location>
</feature>
<dbReference type="PANTHER" id="PTHR13681:SF24">
    <property type="entry name" value="TUDOR DOMAIN-CONTAINING PROTEIN 3"/>
    <property type="match status" value="1"/>
</dbReference>
<feature type="compositionally biased region" description="Low complexity" evidence="3">
    <location>
        <begin position="387"/>
        <end position="396"/>
    </location>
</feature>
<name>A0AAD3E3T6_9CHLO</name>
<evidence type="ECO:0000256" key="1">
    <source>
        <dbReference type="ARBA" id="ARBA00004123"/>
    </source>
</evidence>
<protein>
    <recommendedName>
        <fullName evidence="4">RecQ mediated genome instability protein 1 OB-fold domain-containing protein</fullName>
    </recommendedName>
</protein>
<feature type="compositionally biased region" description="Gly residues" evidence="3">
    <location>
        <begin position="397"/>
        <end position="422"/>
    </location>
</feature>
<feature type="region of interest" description="Disordered" evidence="3">
    <location>
        <begin position="381"/>
        <end position="422"/>
    </location>
</feature>
<reference evidence="5 6" key="1">
    <citation type="journal article" date="2021" name="Sci. Rep.">
        <title>Genome sequencing of the multicellular alga Astrephomene provides insights into convergent evolution of germ-soma differentiation.</title>
        <authorList>
            <person name="Yamashita S."/>
            <person name="Yamamoto K."/>
            <person name="Matsuzaki R."/>
            <person name="Suzuki S."/>
            <person name="Yamaguchi H."/>
            <person name="Hirooka S."/>
            <person name="Minakuchi Y."/>
            <person name="Miyagishima S."/>
            <person name="Kawachi M."/>
            <person name="Toyoda A."/>
            <person name="Nozaki H."/>
        </authorList>
    </citation>
    <scope>NUCLEOTIDE SEQUENCE [LARGE SCALE GENOMIC DNA]</scope>
    <source>
        <strain evidence="5 6">NIES-4017</strain>
    </source>
</reference>
<dbReference type="SMART" id="SM01161">
    <property type="entry name" value="DUF1767"/>
    <property type="match status" value="1"/>
</dbReference>
<dbReference type="InterPro" id="IPR013894">
    <property type="entry name" value="RMI1_OB"/>
</dbReference>
<sequence length="422" mass="42964">MLQLLESQGWSIKPDAYQELVEEAEGNVPSVLQNIFHQDLKKIGKAALPDDVNRTTTTIKGPVVLQISSVADISRPSLRESSAGGGNDRLLCVRLTDGKVTCKAIEYQRVELLSEELAPGTKVLLTNATVKNGIVLLNPKCIKVLGGRVEHLAAAWETQRRYGGVERPRAAGGPAGSEGEMAPPFRHFVPGRDDKAAKLSGHTTTPTTIPTTTRSAPPATSAAAAAATVAAAVATATAAAAATTTAAAAAAAKGTAAAAAAPPATAAPPPAAAALTFSGGAAGEAARRRLQEQLEAREEARGRFGRFGGGRGGGRGFRRGRRGDDDEDDGGGGVMTLEEYEAAQKAKAAAAAAGPRGVAQLEEDEALARRLQAELDLEASYYSRPEGGTSQQAASGSGYGGYGNRNTGYGGGGGRGGGGGGR</sequence>
<dbReference type="AlphaFoldDB" id="A0AAD3E3T6"/>
<dbReference type="Proteomes" id="UP001054857">
    <property type="component" value="Unassembled WGS sequence"/>
</dbReference>
<feature type="region of interest" description="Disordered" evidence="3">
    <location>
        <begin position="195"/>
        <end position="217"/>
    </location>
</feature>
<feature type="region of interest" description="Disordered" evidence="3">
    <location>
        <begin position="295"/>
        <end position="334"/>
    </location>
</feature>
<accession>A0AAD3E3T6</accession>
<keyword evidence="2" id="KW-0539">Nucleus</keyword>
<comment type="caution">
    <text evidence="5">The sequence shown here is derived from an EMBL/GenBank/DDBJ whole genome shotgun (WGS) entry which is preliminary data.</text>
</comment>
<feature type="domain" description="RecQ mediated genome instability protein 1 OB-fold" evidence="4">
    <location>
        <begin position="48"/>
        <end position="160"/>
    </location>
</feature>
<evidence type="ECO:0000313" key="6">
    <source>
        <dbReference type="Proteomes" id="UP001054857"/>
    </source>
</evidence>
<feature type="compositionally biased region" description="Gly residues" evidence="3">
    <location>
        <begin position="305"/>
        <end position="315"/>
    </location>
</feature>
<evidence type="ECO:0000259" key="4">
    <source>
        <dbReference type="Pfam" id="PF08585"/>
    </source>
</evidence>
<dbReference type="Pfam" id="PF08585">
    <property type="entry name" value="RMI1_N_C"/>
    <property type="match status" value="1"/>
</dbReference>
<dbReference type="PANTHER" id="PTHR13681">
    <property type="entry name" value="SURVIVAL OF MOTOR NEURON-RELATED-SPLICING FACTOR 30-RELATED"/>
    <property type="match status" value="1"/>
</dbReference>
<dbReference type="GO" id="GO:0005634">
    <property type="term" value="C:nucleus"/>
    <property type="evidence" value="ECO:0007669"/>
    <property type="project" value="UniProtKB-SubCell"/>
</dbReference>
<dbReference type="InterPro" id="IPR042470">
    <property type="entry name" value="RMI1_N_C_sf"/>
</dbReference>
<feature type="compositionally biased region" description="Low complexity" evidence="3">
    <location>
        <begin position="203"/>
        <end position="217"/>
    </location>
</feature>
<organism evidence="5 6">
    <name type="scientific">Astrephomene gubernaculifera</name>
    <dbReference type="NCBI Taxonomy" id="47775"/>
    <lineage>
        <taxon>Eukaryota</taxon>
        <taxon>Viridiplantae</taxon>
        <taxon>Chlorophyta</taxon>
        <taxon>core chlorophytes</taxon>
        <taxon>Chlorophyceae</taxon>
        <taxon>CS clade</taxon>
        <taxon>Chlamydomonadales</taxon>
        <taxon>Astrephomenaceae</taxon>
        <taxon>Astrephomene</taxon>
    </lineage>
</organism>
<keyword evidence="6" id="KW-1185">Reference proteome</keyword>
<evidence type="ECO:0000313" key="5">
    <source>
        <dbReference type="EMBL" id="GFR53170.1"/>
    </source>
</evidence>
<evidence type="ECO:0000256" key="2">
    <source>
        <dbReference type="ARBA" id="ARBA00023242"/>
    </source>
</evidence>
<proteinExistence type="predicted"/>
<comment type="subcellular location">
    <subcellularLocation>
        <location evidence="1">Nucleus</location>
    </subcellularLocation>
</comment>
<dbReference type="EMBL" id="BMAR01000094">
    <property type="protein sequence ID" value="GFR53170.1"/>
    <property type="molecule type" value="Genomic_DNA"/>
</dbReference>
<dbReference type="Gene3D" id="2.40.50.770">
    <property type="entry name" value="RecQ-mediated genome instability protein Rmi1, C-terminal domain"/>
    <property type="match status" value="1"/>
</dbReference>